<feature type="region of interest" description="Disordered" evidence="1">
    <location>
        <begin position="1292"/>
        <end position="1332"/>
    </location>
</feature>
<organism evidence="5 6">
    <name type="scientific">Oleoguttula mirabilis</name>
    <dbReference type="NCBI Taxonomy" id="1507867"/>
    <lineage>
        <taxon>Eukaryota</taxon>
        <taxon>Fungi</taxon>
        <taxon>Dikarya</taxon>
        <taxon>Ascomycota</taxon>
        <taxon>Pezizomycotina</taxon>
        <taxon>Dothideomycetes</taxon>
        <taxon>Dothideomycetidae</taxon>
        <taxon>Mycosphaerellales</taxon>
        <taxon>Teratosphaeriaceae</taxon>
        <taxon>Oleoguttula</taxon>
    </lineage>
</organism>
<evidence type="ECO:0000256" key="1">
    <source>
        <dbReference type="SAM" id="MobiDB-lite"/>
    </source>
</evidence>
<feature type="compositionally biased region" description="Low complexity" evidence="1">
    <location>
        <begin position="1074"/>
        <end position="1092"/>
    </location>
</feature>
<feature type="domain" description="PH" evidence="4">
    <location>
        <begin position="1330"/>
        <end position="1469"/>
    </location>
</feature>
<feature type="compositionally biased region" description="Basic and acidic residues" evidence="1">
    <location>
        <begin position="460"/>
        <end position="472"/>
    </location>
</feature>
<feature type="compositionally biased region" description="Low complexity" evidence="1">
    <location>
        <begin position="350"/>
        <end position="362"/>
    </location>
</feature>
<dbReference type="InterPro" id="IPR056223">
    <property type="entry name" value="PH_24"/>
</dbReference>
<proteinExistence type="predicted"/>
<feature type="compositionally biased region" description="Basic and acidic residues" evidence="1">
    <location>
        <begin position="261"/>
        <end position="270"/>
    </location>
</feature>
<sequence length="1713" mass="187429">MSDWLSSRTDLSAPDGPMPSPNVASRTPTTKTPERKGAELGQKLAKRKSQGFVSKIEGWNVQQQDEVVVIEAKSDKSREGDDTVEVIVDAPGSGAGDDEENGSNGPAKSTGTQGSGGKATPVVVASTRTSREVDLGKKAWVRRKSRPQIELTAEVKEATTPKKRVVSDGHWRRDRTLRVENATPEKEAPLKPITIRRSVASVGLKIPPSIQDFVQEQHAPVKLRPLRQPRSQSRSRERDDTPDYEDSGVKVYIKRRKRSQTLHERKDAHTSESSFTAGTGSSFDKPGSSTDITTPSQSPTKSDAPRPATAPRERTSRRSPGADDQTRHESRRKSRTPVQNKPEPKSDTMPAAKPARRPAVPVTPQVFGNRIEGWLAGQPEDPFVEDRDASMTPGPLDVKRKKSRKLDEQLPDDAGDGHRKSSGRRRRSRPSLEGISTEYADGSSDISLSATPTLRRRGARRDTQSPVKDRSAQEPSPTAANLHSSRTVSDAALRRQVSRKDHAHPLPSSGNHLSTTSSAETLHARRPRVPSDASDHATVVPEGSVLSRASDGDEPRHHTSGLKRRMTKHSDLISVLSMPREENAAIKSARSIRTRRLHMEDATTGDLMSELTMDELKYQRELRTLVDGVIPVLLTYVLQKKDATGAKRLFSGSSPDGQAVTKPIVEMGVALERLKASHKRIPLHDPDELIRWADSTARVYTHYLESWRLGFQDIVVNLAPADETETAPKDKIGAQLGGDGERVDVAYLLKRPLVRLKHLAKTFRGINQIKPSPAAESLAAKYHGLVEEARQRSNDERARLEDEAAAAIDPTRARDPRSLAPLAGVSVDATRSVRARDYFDMDLAHSSGQQLICRIEAILRDDAPERGNSSDILFCEVSLAGRWLLFPPMPASYVSARAGDKEGEIIVMTRGMLGGGKEWREIMSLQSDDDAAVAEWLDMLSSTPEPPRLTRQSSFNTLREPYMTSGGLGRAATVVRSLPPTEADVPIGERATSAAQQWDGSEVNSVIGDDSRPSLRRAKAKRYRSTPSSPTTEDSYEQVHSRAHRLAERERYEDRLSRGSRPGDLYRPKSSYMPSRSRSDWTTTSSTVSTPTKDYSVWLPSTDRGSSEEESASDDERTEAHRSSRPAMHRRTSSVPSTDMPTVNKIRKPSQPDAQRQVPDHRRSDPVLSAPRQEPTSAPAKLQKRRPFNAKDDPRKQDAGPPPTPTHTRPTSLGLRSSILPSFTPAFLKRHRRSSSPLKHEYEPSTASESLSESDLSDLNDAESLTSESSADEDAAISTIGELKDFRTHGAFIRPVSQPPPPKSTFSAGPESVGPSDSASQRPYRAVPPLPSQPAKTVACVFAWADRGAWDSLHPEECSIVVTPGLIEAFDLTQAAHAPGSGDGPQASPSQRGVKPLVALELTPLVPLRRGTALDISVRSPPTPNSVLRTSNNIMFRSRSPEECEMLYTLINRARIDNPTYIALQNARGPAPTSNWAEAMDKKNAARTSSSSWLRLGSKKSSTYRSKGSRPVSIAATESSVGTVNTAFSALRRFSGGSRVFNIAKSTLTSREGTRSTYSDSLSSGAATPIPFDPRMGTPLGVTNAKIRLYVRETASKWRDMGSARITVMLPPRQDPTVPANPKITGLEKRVLISGKSAGEVLLDATLGETCFERVARTGIAISVWEEAVGPNGEVRVGAVGGVSITKSRVYMVQMKSERDAAYTFGMVGKLRY</sequence>
<protein>
    <submittedName>
        <fullName evidence="5">Uncharacterized protein</fullName>
    </submittedName>
</protein>
<keyword evidence="6" id="KW-1185">Reference proteome</keyword>
<feature type="compositionally biased region" description="Basic and acidic residues" evidence="1">
    <location>
        <begin position="1189"/>
        <end position="1198"/>
    </location>
</feature>
<feature type="region of interest" description="Disordered" evidence="1">
    <location>
        <begin position="72"/>
        <end position="130"/>
    </location>
</feature>
<feature type="region of interest" description="Disordered" evidence="1">
    <location>
        <begin position="981"/>
        <end position="1275"/>
    </location>
</feature>
<feature type="compositionally biased region" description="Basic and acidic residues" evidence="1">
    <location>
        <begin position="1037"/>
        <end position="1057"/>
    </location>
</feature>
<feature type="region of interest" description="Disordered" evidence="1">
    <location>
        <begin position="215"/>
        <end position="566"/>
    </location>
</feature>
<evidence type="ECO:0000259" key="4">
    <source>
        <dbReference type="Pfam" id="PF24345"/>
    </source>
</evidence>
<gene>
    <name evidence="5" type="ORF">LTR36_003450</name>
</gene>
<feature type="compositionally biased region" description="Polar residues" evidence="1">
    <location>
        <begin position="508"/>
        <end position="520"/>
    </location>
</feature>
<feature type="compositionally biased region" description="Polar residues" evidence="1">
    <location>
        <begin position="473"/>
        <end position="488"/>
    </location>
</feature>
<evidence type="ECO:0000313" key="5">
    <source>
        <dbReference type="EMBL" id="KAK4545270.1"/>
    </source>
</evidence>
<feature type="compositionally biased region" description="Polar residues" evidence="1">
    <location>
        <begin position="102"/>
        <end position="112"/>
    </location>
</feature>
<feature type="compositionally biased region" description="Basic residues" evidence="1">
    <location>
        <begin position="420"/>
        <end position="429"/>
    </location>
</feature>
<feature type="compositionally biased region" description="Basic residues" evidence="1">
    <location>
        <begin position="1014"/>
        <end position="1024"/>
    </location>
</feature>
<dbReference type="Pfam" id="PF24344">
    <property type="entry name" value="PH_23"/>
    <property type="match status" value="1"/>
</dbReference>
<feature type="compositionally biased region" description="Polar residues" evidence="1">
    <location>
        <begin position="1"/>
        <end position="10"/>
    </location>
</feature>
<dbReference type="Proteomes" id="UP001324427">
    <property type="component" value="Unassembled WGS sequence"/>
</dbReference>
<feature type="compositionally biased region" description="Polar residues" evidence="1">
    <location>
        <begin position="271"/>
        <end position="301"/>
    </location>
</feature>
<dbReference type="InterPro" id="IPR056416">
    <property type="entry name" value="DH_2_fung"/>
</dbReference>
<feature type="compositionally biased region" description="Basic residues" evidence="1">
    <location>
        <begin position="1123"/>
        <end position="1132"/>
    </location>
</feature>
<name>A0AAV9JK31_9PEZI</name>
<dbReference type="Pfam" id="PF24345">
    <property type="entry name" value="PH_24"/>
    <property type="match status" value="1"/>
</dbReference>
<comment type="caution">
    <text evidence="5">The sequence shown here is derived from an EMBL/GenBank/DDBJ whole genome shotgun (WGS) entry which is preliminary data.</text>
</comment>
<accession>A0AAV9JK31</accession>
<feature type="compositionally biased region" description="Basic and acidic residues" evidence="1">
    <location>
        <begin position="311"/>
        <end position="328"/>
    </location>
</feature>
<evidence type="ECO:0000313" key="6">
    <source>
        <dbReference type="Proteomes" id="UP001324427"/>
    </source>
</evidence>
<feature type="domain" description="PH" evidence="3">
    <location>
        <begin position="807"/>
        <end position="948"/>
    </location>
</feature>
<dbReference type="Pfam" id="PF24340">
    <property type="entry name" value="DH_2"/>
    <property type="match status" value="1"/>
</dbReference>
<evidence type="ECO:0000259" key="2">
    <source>
        <dbReference type="Pfam" id="PF24340"/>
    </source>
</evidence>
<feature type="compositionally biased region" description="Basic and acidic residues" evidence="1">
    <location>
        <begin position="72"/>
        <end position="81"/>
    </location>
</feature>
<evidence type="ECO:0000259" key="3">
    <source>
        <dbReference type="Pfam" id="PF24344"/>
    </source>
</evidence>
<reference evidence="5 6" key="1">
    <citation type="submission" date="2021-11" db="EMBL/GenBank/DDBJ databases">
        <title>Black yeast isolated from Biological Soil Crust.</title>
        <authorList>
            <person name="Kurbessoian T."/>
        </authorList>
    </citation>
    <scope>NUCLEOTIDE SEQUENCE [LARGE SCALE GENOMIC DNA]</scope>
    <source>
        <strain evidence="5 6">CCFEE 5522</strain>
    </source>
</reference>
<dbReference type="EMBL" id="JAVFHQ010000020">
    <property type="protein sequence ID" value="KAK4545270.1"/>
    <property type="molecule type" value="Genomic_DNA"/>
</dbReference>
<dbReference type="InterPro" id="IPR056222">
    <property type="entry name" value="PH_23"/>
</dbReference>
<feature type="compositionally biased region" description="Polar residues" evidence="1">
    <location>
        <begin position="993"/>
        <end position="1004"/>
    </location>
</feature>
<feature type="region of interest" description="Disordered" evidence="1">
    <location>
        <begin position="1"/>
        <end position="58"/>
    </location>
</feature>
<feature type="domain" description="DBL homology" evidence="2">
    <location>
        <begin position="600"/>
        <end position="792"/>
    </location>
</feature>
<feature type="compositionally biased region" description="Polar residues" evidence="1">
    <location>
        <begin position="22"/>
        <end position="31"/>
    </location>
</feature>